<proteinExistence type="inferred from homology"/>
<dbReference type="NCBIfam" id="TIGR00157">
    <property type="entry name" value="ribosome small subunit-dependent GTPase A"/>
    <property type="match status" value="1"/>
</dbReference>
<evidence type="ECO:0000259" key="5">
    <source>
        <dbReference type="PROSITE" id="PS51721"/>
    </source>
</evidence>
<feature type="binding site" evidence="3">
    <location>
        <position position="268"/>
    </location>
    <ligand>
        <name>Zn(2+)</name>
        <dbReference type="ChEBI" id="CHEBI:29105"/>
    </ligand>
</feature>
<gene>
    <name evidence="3 6" type="primary">rsgA</name>
    <name evidence="6" type="ORF">C7B77_15220</name>
</gene>
<comment type="similarity">
    <text evidence="3">Belongs to the TRAFAC class YlqF/YawG GTPase family. RsgA subfamily.</text>
</comment>
<dbReference type="PROSITE" id="PS50936">
    <property type="entry name" value="ENGC_GTPASE"/>
    <property type="match status" value="1"/>
</dbReference>
<evidence type="ECO:0000259" key="4">
    <source>
        <dbReference type="PROSITE" id="PS50936"/>
    </source>
</evidence>
<dbReference type="InterPro" id="IPR012340">
    <property type="entry name" value="NA-bd_OB-fold"/>
</dbReference>
<dbReference type="SUPFAM" id="SSF52540">
    <property type="entry name" value="P-loop containing nucleoside triphosphate hydrolases"/>
    <property type="match status" value="1"/>
</dbReference>
<feature type="domain" description="CP-type G" evidence="5">
    <location>
        <begin position="85"/>
        <end position="243"/>
    </location>
</feature>
<dbReference type="InterPro" id="IPR004881">
    <property type="entry name" value="Ribosome_biogen_GTPase_RsgA"/>
</dbReference>
<dbReference type="NCBIfam" id="NF008932">
    <property type="entry name" value="PRK12289.1"/>
    <property type="match status" value="1"/>
</dbReference>
<organism evidence="6 7">
    <name type="scientific">Chamaesiphon polymorphus CCALA 037</name>
    <dbReference type="NCBI Taxonomy" id="2107692"/>
    <lineage>
        <taxon>Bacteria</taxon>
        <taxon>Bacillati</taxon>
        <taxon>Cyanobacteriota</taxon>
        <taxon>Cyanophyceae</taxon>
        <taxon>Gomontiellales</taxon>
        <taxon>Chamaesiphonaceae</taxon>
        <taxon>Chamaesiphon</taxon>
    </lineage>
</organism>
<protein>
    <recommendedName>
        <fullName evidence="3">Small ribosomal subunit biogenesis GTPase RsgA</fullName>
        <ecNumber evidence="3">3.6.1.-</ecNumber>
    </recommendedName>
</protein>
<dbReference type="RefSeq" id="WP_106306359.1">
    <property type="nucleotide sequence ID" value="NZ_PVWO01000190.1"/>
</dbReference>
<dbReference type="GO" id="GO:0003924">
    <property type="term" value="F:GTPase activity"/>
    <property type="evidence" value="ECO:0007669"/>
    <property type="project" value="UniProtKB-UniRule"/>
</dbReference>
<dbReference type="GO" id="GO:0019843">
    <property type="term" value="F:rRNA binding"/>
    <property type="evidence" value="ECO:0007669"/>
    <property type="project" value="UniProtKB-KW"/>
</dbReference>
<comment type="cofactor">
    <cofactor evidence="3">
        <name>Zn(2+)</name>
        <dbReference type="ChEBI" id="CHEBI:29105"/>
    </cofactor>
    <text evidence="3">Binds 1 zinc ion per subunit.</text>
</comment>
<name>A0A2T1GD73_9CYAN</name>
<dbReference type="SUPFAM" id="SSF50249">
    <property type="entry name" value="Nucleic acid-binding proteins"/>
    <property type="match status" value="1"/>
</dbReference>
<dbReference type="EC" id="3.6.1.-" evidence="3"/>
<accession>A0A2T1GD73</accession>
<feature type="binding site" evidence="3">
    <location>
        <begin position="185"/>
        <end position="193"/>
    </location>
    <ligand>
        <name>GTP</name>
        <dbReference type="ChEBI" id="CHEBI:37565"/>
    </ligand>
</feature>
<dbReference type="GO" id="GO:0046872">
    <property type="term" value="F:metal ion binding"/>
    <property type="evidence" value="ECO:0007669"/>
    <property type="project" value="UniProtKB-KW"/>
</dbReference>
<keyword evidence="7" id="KW-1185">Reference proteome</keyword>
<evidence type="ECO:0000256" key="3">
    <source>
        <dbReference type="HAMAP-Rule" id="MF_01820"/>
    </source>
</evidence>
<keyword evidence="3" id="KW-0378">Hydrolase</keyword>
<reference evidence="6 7" key="1">
    <citation type="submission" date="2018-03" db="EMBL/GenBank/DDBJ databases">
        <title>The ancient ancestry and fast evolution of plastids.</title>
        <authorList>
            <person name="Moore K.R."/>
            <person name="Magnabosco C."/>
            <person name="Momper L."/>
            <person name="Gold D.A."/>
            <person name="Bosak T."/>
            <person name="Fournier G.P."/>
        </authorList>
    </citation>
    <scope>NUCLEOTIDE SEQUENCE [LARGE SCALE GENOMIC DNA]</scope>
    <source>
        <strain evidence="6 7">CCALA 037</strain>
    </source>
</reference>
<dbReference type="GO" id="GO:0042274">
    <property type="term" value="P:ribosomal small subunit biogenesis"/>
    <property type="evidence" value="ECO:0007669"/>
    <property type="project" value="UniProtKB-UniRule"/>
</dbReference>
<dbReference type="Gene3D" id="3.40.50.300">
    <property type="entry name" value="P-loop containing nucleotide triphosphate hydrolases"/>
    <property type="match status" value="1"/>
</dbReference>
<dbReference type="Proteomes" id="UP000238937">
    <property type="component" value="Unassembled WGS sequence"/>
</dbReference>
<feature type="binding site" evidence="3">
    <location>
        <position position="281"/>
    </location>
    <ligand>
        <name>Zn(2+)</name>
        <dbReference type="ChEBI" id="CHEBI:29105"/>
    </ligand>
</feature>
<comment type="subcellular location">
    <subcellularLocation>
        <location evidence="3">Cytoplasm</location>
    </subcellularLocation>
</comment>
<keyword evidence="3" id="KW-0699">rRNA-binding</keyword>
<dbReference type="InterPro" id="IPR027417">
    <property type="entry name" value="P-loop_NTPase"/>
</dbReference>
<feature type="binding site" evidence="3">
    <location>
        <position position="273"/>
    </location>
    <ligand>
        <name>Zn(2+)</name>
        <dbReference type="ChEBI" id="CHEBI:29105"/>
    </ligand>
</feature>
<keyword evidence="3" id="KW-0479">Metal-binding</keyword>
<dbReference type="Gene3D" id="2.40.50.140">
    <property type="entry name" value="Nucleic acid-binding proteins"/>
    <property type="match status" value="1"/>
</dbReference>
<dbReference type="PANTHER" id="PTHR32120:SF11">
    <property type="entry name" value="SMALL RIBOSOMAL SUBUNIT BIOGENESIS GTPASE RSGA 1, MITOCHONDRIAL-RELATED"/>
    <property type="match status" value="1"/>
</dbReference>
<evidence type="ECO:0000313" key="6">
    <source>
        <dbReference type="EMBL" id="PSB55387.1"/>
    </source>
</evidence>
<evidence type="ECO:0000313" key="7">
    <source>
        <dbReference type="Proteomes" id="UP000238937"/>
    </source>
</evidence>
<dbReference type="GO" id="GO:0005525">
    <property type="term" value="F:GTP binding"/>
    <property type="evidence" value="ECO:0007669"/>
    <property type="project" value="UniProtKB-UniRule"/>
</dbReference>
<keyword evidence="3" id="KW-0690">Ribosome biogenesis</keyword>
<evidence type="ECO:0000256" key="2">
    <source>
        <dbReference type="ARBA" id="ARBA00023134"/>
    </source>
</evidence>
<dbReference type="CDD" id="cd01854">
    <property type="entry name" value="YjeQ_EngC"/>
    <property type="match status" value="1"/>
</dbReference>
<dbReference type="InterPro" id="IPR010914">
    <property type="entry name" value="RsgA_GTPase_dom"/>
</dbReference>
<feature type="binding site" evidence="3">
    <location>
        <position position="275"/>
    </location>
    <ligand>
        <name>Zn(2+)</name>
        <dbReference type="ChEBI" id="CHEBI:29105"/>
    </ligand>
</feature>
<keyword evidence="3" id="KW-0862">Zinc</keyword>
<dbReference type="AlphaFoldDB" id="A0A2T1GD73"/>
<comment type="caution">
    <text evidence="6">The sequence shown here is derived from an EMBL/GenBank/DDBJ whole genome shotgun (WGS) entry which is preliminary data.</text>
</comment>
<dbReference type="OrthoDB" id="9809485at2"/>
<sequence length="358" mass="39920">MHQNLTPTHPISTPLVGTVIAVQANFCQVQIDPVTEAVGGKLILCTRRARLQKIGVSAIVGDRVTIDEVDWQGERGVVVDVFPRHSLLDRPPVANADRILLVFALAEPALDPFLLSKFLVKAESTGLQVSLCLNKSDLVTEIQRQEWCDRLSAWGYQPIVISVETGVGVKELQLELDRQITVFAGHSGVGKSSLTNALIPDSNIRVATVSGKLSRGRHTTRHVQLFTMPTGGLIADTPGFNQPDIACTPTELPRYFPEIRQRLAIAHCQFSDCTHRDEPNCVVRGDWERYAHYLEFLADSIAWEQQVQSQPKLENSLKQKSGVGKKQYEPKLDSKYRQISRHTLIQSIDELTEELDDD</sequence>
<dbReference type="Gene3D" id="1.10.40.50">
    <property type="entry name" value="Probable gtpase engc, domain 3"/>
    <property type="match status" value="1"/>
</dbReference>
<keyword evidence="2 3" id="KW-0342">GTP-binding</keyword>
<dbReference type="Pfam" id="PF03193">
    <property type="entry name" value="RsgA_GTPase"/>
    <property type="match status" value="1"/>
</dbReference>
<dbReference type="EMBL" id="PVWO01000190">
    <property type="protein sequence ID" value="PSB55387.1"/>
    <property type="molecule type" value="Genomic_DNA"/>
</dbReference>
<feature type="domain" description="EngC GTPase" evidence="4">
    <location>
        <begin position="94"/>
        <end position="241"/>
    </location>
</feature>
<keyword evidence="3" id="KW-0963">Cytoplasm</keyword>
<evidence type="ECO:0000256" key="1">
    <source>
        <dbReference type="ARBA" id="ARBA00022741"/>
    </source>
</evidence>
<dbReference type="PANTHER" id="PTHR32120">
    <property type="entry name" value="SMALL RIBOSOMAL SUBUNIT BIOGENESIS GTPASE RSGA"/>
    <property type="match status" value="1"/>
</dbReference>
<feature type="binding site" evidence="3">
    <location>
        <begin position="134"/>
        <end position="137"/>
    </location>
    <ligand>
        <name>GTP</name>
        <dbReference type="ChEBI" id="CHEBI:37565"/>
    </ligand>
</feature>
<dbReference type="GO" id="GO:0005737">
    <property type="term" value="C:cytoplasm"/>
    <property type="evidence" value="ECO:0007669"/>
    <property type="project" value="UniProtKB-SubCell"/>
</dbReference>
<dbReference type="HAMAP" id="MF_01820">
    <property type="entry name" value="GTPase_RsgA"/>
    <property type="match status" value="1"/>
</dbReference>
<keyword evidence="3" id="KW-0694">RNA-binding</keyword>
<comment type="function">
    <text evidence="3">One of several proteins that assist in the late maturation steps of the functional core of the 30S ribosomal subunit. Helps release RbfA from mature subunits. May play a role in the assembly of ribosomal proteins into the subunit. Circularly permuted GTPase that catalyzes slow GTP hydrolysis, GTPase activity is stimulated by the 30S ribosomal subunit.</text>
</comment>
<dbReference type="InterPro" id="IPR030378">
    <property type="entry name" value="G_CP_dom"/>
</dbReference>
<dbReference type="PROSITE" id="PS51721">
    <property type="entry name" value="G_CP"/>
    <property type="match status" value="1"/>
</dbReference>
<comment type="subunit">
    <text evidence="3">Monomer. Associates with 30S ribosomal subunit, binds 16S rRNA.</text>
</comment>
<keyword evidence="1 3" id="KW-0547">Nucleotide-binding</keyword>